<name>A0A8S1GSL8_9PELO</name>
<dbReference type="GO" id="GO:0005524">
    <property type="term" value="F:ATP binding"/>
    <property type="evidence" value="ECO:0007669"/>
    <property type="project" value="UniProtKB-KW"/>
</dbReference>
<evidence type="ECO:0000313" key="7">
    <source>
        <dbReference type="EMBL" id="CAD6185802.1"/>
    </source>
</evidence>
<dbReference type="InterPro" id="IPR004344">
    <property type="entry name" value="TTL/TTLL_fam"/>
</dbReference>
<proteinExistence type="inferred from homology"/>
<feature type="compositionally biased region" description="Basic and acidic residues" evidence="5">
    <location>
        <begin position="32"/>
        <end position="42"/>
    </location>
</feature>
<dbReference type="GO" id="GO:0019098">
    <property type="term" value="P:reproductive behavior"/>
    <property type="evidence" value="ECO:0007669"/>
    <property type="project" value="UniProtKB-ARBA"/>
</dbReference>
<organism evidence="7 8">
    <name type="scientific">Caenorhabditis auriculariae</name>
    <dbReference type="NCBI Taxonomy" id="2777116"/>
    <lineage>
        <taxon>Eukaryota</taxon>
        <taxon>Metazoa</taxon>
        <taxon>Ecdysozoa</taxon>
        <taxon>Nematoda</taxon>
        <taxon>Chromadorea</taxon>
        <taxon>Rhabditida</taxon>
        <taxon>Rhabditina</taxon>
        <taxon>Rhabditomorpha</taxon>
        <taxon>Rhabditoidea</taxon>
        <taxon>Rhabditidae</taxon>
        <taxon>Peloderinae</taxon>
        <taxon>Caenorhabditis</taxon>
    </lineage>
</organism>
<dbReference type="InterPro" id="IPR021150">
    <property type="entry name" value="Ubiq_cyt_c_chap"/>
</dbReference>
<evidence type="ECO:0000259" key="6">
    <source>
        <dbReference type="Pfam" id="PF03981"/>
    </source>
</evidence>
<comment type="similarity">
    <text evidence="1">Belongs to the tubulin--tyrosine ligase family.</text>
</comment>
<keyword evidence="2" id="KW-0436">Ligase</keyword>
<dbReference type="Gene3D" id="3.30.470.20">
    <property type="entry name" value="ATP-grasp fold, B domain"/>
    <property type="match status" value="1"/>
</dbReference>
<evidence type="ECO:0000313" key="8">
    <source>
        <dbReference type="Proteomes" id="UP000835052"/>
    </source>
</evidence>
<evidence type="ECO:0000256" key="2">
    <source>
        <dbReference type="ARBA" id="ARBA00022598"/>
    </source>
</evidence>
<dbReference type="PANTHER" id="PTHR12241:SF162">
    <property type="entry name" value="TUBULIN MONOGLUTAMYLASE TTLL4"/>
    <property type="match status" value="1"/>
</dbReference>
<evidence type="ECO:0000256" key="5">
    <source>
        <dbReference type="SAM" id="MobiDB-lite"/>
    </source>
</evidence>
<gene>
    <name evidence="7" type="ORF">CAUJ_LOCUS1721</name>
</gene>
<dbReference type="EMBL" id="CAJGYM010000003">
    <property type="protein sequence ID" value="CAD6185802.1"/>
    <property type="molecule type" value="Genomic_DNA"/>
</dbReference>
<dbReference type="Proteomes" id="UP000835052">
    <property type="component" value="Unassembled WGS sequence"/>
</dbReference>
<evidence type="ECO:0000256" key="3">
    <source>
        <dbReference type="ARBA" id="ARBA00022741"/>
    </source>
</evidence>
<dbReference type="PROSITE" id="PS51221">
    <property type="entry name" value="TTL"/>
    <property type="match status" value="1"/>
</dbReference>
<feature type="region of interest" description="Disordered" evidence="5">
    <location>
        <begin position="1"/>
        <end position="43"/>
    </location>
</feature>
<comment type="caution">
    <text evidence="7">The sequence shown here is derived from an EMBL/GenBank/DDBJ whole genome shotgun (WGS) entry which is preliminary data.</text>
</comment>
<dbReference type="AlphaFoldDB" id="A0A8S1GSL8"/>
<dbReference type="PANTHER" id="PTHR12241">
    <property type="entry name" value="TUBULIN POLYGLUTAMYLASE"/>
    <property type="match status" value="1"/>
</dbReference>
<dbReference type="GO" id="GO:0036064">
    <property type="term" value="C:ciliary basal body"/>
    <property type="evidence" value="ECO:0007669"/>
    <property type="project" value="TreeGrafter"/>
</dbReference>
<keyword evidence="4" id="KW-0067">ATP-binding</keyword>
<keyword evidence="3" id="KW-0547">Nucleotide-binding</keyword>
<feature type="compositionally biased region" description="Low complexity" evidence="5">
    <location>
        <begin position="13"/>
        <end position="26"/>
    </location>
</feature>
<dbReference type="Pfam" id="PF03133">
    <property type="entry name" value="TTL"/>
    <property type="match status" value="1"/>
</dbReference>
<reference evidence="7" key="1">
    <citation type="submission" date="2020-10" db="EMBL/GenBank/DDBJ databases">
        <authorList>
            <person name="Kikuchi T."/>
        </authorList>
    </citation>
    <scope>NUCLEOTIDE SEQUENCE</scope>
    <source>
        <strain evidence="7">NKZ352</strain>
    </source>
</reference>
<sequence length="895" mass="102049">MSDSSIFHGSLGSSDVENSASVSSEDSLLEDASSRGDRRRDVASAVRFRRRHRPRRLSAAEVAAINEAAAAAGDTADDTGMCGLTELVHACLAKSSSSTSNDENHMVYGTFPIIAGSLCNASAMSRLLAGTANSSTQPFLRGSLFTGVPPTIRFYTKGTKVTKPTRKITSRLTWCHNSLLPIVMRQTLAASHFTVVDETLFHIGYWGRHLKSSQYKTLKPYQKVNHFPGAFHIGRKDRLWMHILNQQKRFGEEFDIMPFTYLLPDERDNLVNYLEEDANRHVILKPPASARGTGIQVTRKQKDFAPTAQLVAQHYIDRPLTINNAKFDLRLYAYVPTLEPLRVYLYDQGLVRFASLPYSKCLSTLSNKYMHLTNYSINKKAEEDGVADQPVPKWTLTHLWQYFENRGEKSEVIREKIENTIIKAFIACEKPVREHMARYVQHGFICHELFGIDILLDEDLKPWLFGGEYDIISIMKVNISPSLHSGTPLDISVKAPLAKDVLNMAGIYVPPEADDMDTADYSTRPRNGPKGREQIIKEASWVEAYRDELGELNPKILKRLTAEDTRMLVEFEDELKRCGDFKLIFPTAHTQPMLRYFAEPLYANLLLQQWQIEQEPDREVGISRLERLCRQGHLRQQIEIEEKNPSFFDATTTFDAEKRSTFCGFYSQAPPEPKNVEEITQALLREPPSRLPGAIIRLANGLKFRMQKDGLDPGFKSLLDKSSAQLYHHCADNYDFPKLCEAFGLPDYMSSWYKLTLMHIWMALMSLHNRLEGQAYLRLQRGMLSSMWLDVDSRLAIIGQEENQVLTSQSDMKKMHGLHLQTFFEYDEGFLKDDKTLAGAVWRCLYMQREADPIHILRVVHYLRATVAWLETRETSEILAQGISEWKQVPALETS</sequence>
<protein>
    <recommendedName>
        <fullName evidence="6">Ubiquinol-cytochrome c chaperone domain-containing protein</fullName>
    </recommendedName>
</protein>
<feature type="domain" description="Ubiquinol-cytochrome c chaperone" evidence="6">
    <location>
        <begin position="741"/>
        <end position="883"/>
    </location>
</feature>
<dbReference type="Pfam" id="PF03981">
    <property type="entry name" value="Ubiq_cyt_C_chap"/>
    <property type="match status" value="1"/>
</dbReference>
<dbReference type="OrthoDB" id="202825at2759"/>
<dbReference type="GO" id="GO:0000226">
    <property type="term" value="P:microtubule cytoskeleton organization"/>
    <property type="evidence" value="ECO:0007669"/>
    <property type="project" value="TreeGrafter"/>
</dbReference>
<dbReference type="GO" id="GO:0015631">
    <property type="term" value="F:tubulin binding"/>
    <property type="evidence" value="ECO:0007669"/>
    <property type="project" value="TreeGrafter"/>
</dbReference>
<dbReference type="SUPFAM" id="SSF56059">
    <property type="entry name" value="Glutathione synthetase ATP-binding domain-like"/>
    <property type="match status" value="1"/>
</dbReference>
<accession>A0A8S1GSL8</accession>
<keyword evidence="8" id="KW-1185">Reference proteome</keyword>
<evidence type="ECO:0000256" key="1">
    <source>
        <dbReference type="ARBA" id="ARBA00006820"/>
    </source>
</evidence>
<dbReference type="GO" id="GO:0070740">
    <property type="term" value="F:tubulin-glutamic acid ligase activity"/>
    <property type="evidence" value="ECO:0007669"/>
    <property type="project" value="TreeGrafter"/>
</dbReference>
<evidence type="ECO:0000256" key="4">
    <source>
        <dbReference type="ARBA" id="ARBA00022840"/>
    </source>
</evidence>